<protein>
    <submittedName>
        <fullName evidence="1">Uncharacterized protein</fullName>
    </submittedName>
</protein>
<name>A0A0F9E2K2_9ZZZZ</name>
<sequence>MTYQGAAISVVYRLPEPRCPTCHLRPCRVLQWDRPRGIDTMVTKVKCRTCDQIYYLGPERRLLLTEDSE</sequence>
<dbReference type="EMBL" id="LAZR01029180">
    <property type="protein sequence ID" value="KKL60341.1"/>
    <property type="molecule type" value="Genomic_DNA"/>
</dbReference>
<gene>
    <name evidence="1" type="ORF">LCGC14_2206300</name>
</gene>
<comment type="caution">
    <text evidence="1">The sequence shown here is derived from an EMBL/GenBank/DDBJ whole genome shotgun (WGS) entry which is preliminary data.</text>
</comment>
<dbReference type="AlphaFoldDB" id="A0A0F9E2K2"/>
<evidence type="ECO:0000313" key="1">
    <source>
        <dbReference type="EMBL" id="KKL60341.1"/>
    </source>
</evidence>
<organism evidence="1">
    <name type="scientific">marine sediment metagenome</name>
    <dbReference type="NCBI Taxonomy" id="412755"/>
    <lineage>
        <taxon>unclassified sequences</taxon>
        <taxon>metagenomes</taxon>
        <taxon>ecological metagenomes</taxon>
    </lineage>
</organism>
<reference evidence="1" key="1">
    <citation type="journal article" date="2015" name="Nature">
        <title>Complex archaea that bridge the gap between prokaryotes and eukaryotes.</title>
        <authorList>
            <person name="Spang A."/>
            <person name="Saw J.H."/>
            <person name="Jorgensen S.L."/>
            <person name="Zaremba-Niedzwiedzka K."/>
            <person name="Martijn J."/>
            <person name="Lind A.E."/>
            <person name="van Eijk R."/>
            <person name="Schleper C."/>
            <person name="Guy L."/>
            <person name="Ettema T.J."/>
        </authorList>
    </citation>
    <scope>NUCLEOTIDE SEQUENCE</scope>
</reference>
<accession>A0A0F9E2K2</accession>
<proteinExistence type="predicted"/>